<dbReference type="Proteomes" id="UP001634394">
    <property type="component" value="Unassembled WGS sequence"/>
</dbReference>
<gene>
    <name evidence="1" type="ORF">ACJMK2_030677</name>
</gene>
<reference evidence="1 2" key="1">
    <citation type="submission" date="2024-11" db="EMBL/GenBank/DDBJ databases">
        <title>Chromosome-level genome assembly of the freshwater bivalve Anodonta woodiana.</title>
        <authorList>
            <person name="Chen X."/>
        </authorList>
    </citation>
    <scope>NUCLEOTIDE SEQUENCE [LARGE SCALE GENOMIC DNA]</scope>
    <source>
        <strain evidence="1">MN2024</strain>
        <tissue evidence="1">Gills</tissue>
    </source>
</reference>
<accession>A0ABD3WWG0</accession>
<protein>
    <submittedName>
        <fullName evidence="1">Uncharacterized protein</fullName>
    </submittedName>
</protein>
<comment type="caution">
    <text evidence="1">The sequence shown here is derived from an EMBL/GenBank/DDBJ whole genome shotgun (WGS) entry which is preliminary data.</text>
</comment>
<sequence>MEVALPGKDSEHSVVASNALTLPLHRAVSFRANLYHLEPIKPSLTARAFVQFMFAIQMEVAVWWNIGEAVNPKLATCSNELKYKSQQRNKHLKD</sequence>
<proteinExistence type="predicted"/>
<evidence type="ECO:0000313" key="2">
    <source>
        <dbReference type="Proteomes" id="UP001634394"/>
    </source>
</evidence>
<evidence type="ECO:0000313" key="1">
    <source>
        <dbReference type="EMBL" id="KAL3878314.1"/>
    </source>
</evidence>
<organism evidence="1 2">
    <name type="scientific">Sinanodonta woodiana</name>
    <name type="common">Chinese pond mussel</name>
    <name type="synonym">Anodonta woodiana</name>
    <dbReference type="NCBI Taxonomy" id="1069815"/>
    <lineage>
        <taxon>Eukaryota</taxon>
        <taxon>Metazoa</taxon>
        <taxon>Spiralia</taxon>
        <taxon>Lophotrochozoa</taxon>
        <taxon>Mollusca</taxon>
        <taxon>Bivalvia</taxon>
        <taxon>Autobranchia</taxon>
        <taxon>Heteroconchia</taxon>
        <taxon>Palaeoheterodonta</taxon>
        <taxon>Unionida</taxon>
        <taxon>Unionoidea</taxon>
        <taxon>Unionidae</taxon>
        <taxon>Unioninae</taxon>
        <taxon>Sinanodonta</taxon>
    </lineage>
</organism>
<keyword evidence="2" id="KW-1185">Reference proteome</keyword>
<name>A0ABD3WWG0_SINWO</name>
<dbReference type="AlphaFoldDB" id="A0ABD3WWG0"/>
<dbReference type="EMBL" id="JBJQND010000004">
    <property type="protein sequence ID" value="KAL3878314.1"/>
    <property type="molecule type" value="Genomic_DNA"/>
</dbReference>